<keyword evidence="5" id="KW-1185">Reference proteome</keyword>
<keyword evidence="1 4" id="KW-0808">Transferase</keyword>
<evidence type="ECO:0000259" key="3">
    <source>
        <dbReference type="PROSITE" id="PS51186"/>
    </source>
</evidence>
<dbReference type="AlphaFoldDB" id="A0A3E0H1R8"/>
<name>A0A3E0H1R8_9PSEU</name>
<dbReference type="InterPro" id="IPR000182">
    <property type="entry name" value="GNAT_dom"/>
</dbReference>
<dbReference type="CDD" id="cd04301">
    <property type="entry name" value="NAT_SF"/>
    <property type="match status" value="1"/>
</dbReference>
<comment type="caution">
    <text evidence="4">The sequence shown here is derived from an EMBL/GenBank/DDBJ whole genome shotgun (WGS) entry which is preliminary data.</text>
</comment>
<sequence>MASQADIRPCNPDQTDEAALAEYHKLAVASAKIDRPHEPATSYEAVIGRLRRPSTDADAVRHWFAYQAGKVVGHMMVNLPMLETHDVASVEITVHPDSRRQGIGIDFLRTLFPVLRAEGRTTVEGWWITGGGVGERWAVARGFRLTHATVSQRLALQDADPAAWAVEPPAGYRVVRWIGQAPDDLIISYADARGAIHDAPLGQAAYESPEWTPERVRVAERALRDRGVEQRVVVAVHEASGAVAGTTEVELLPHTKGVVHQRDTSVLPAHRGHGIGAYIKAHMINWLMADYPDLTRIQTTTGAENVHMIRVNRALGFVIARSWVVATGELAALEAQLPS</sequence>
<evidence type="ECO:0000313" key="5">
    <source>
        <dbReference type="Proteomes" id="UP000256269"/>
    </source>
</evidence>
<evidence type="ECO:0000256" key="2">
    <source>
        <dbReference type="ARBA" id="ARBA00023315"/>
    </source>
</evidence>
<gene>
    <name evidence="4" type="ORF">BCF44_117164</name>
</gene>
<dbReference type="PANTHER" id="PTHR43877">
    <property type="entry name" value="AMINOALKYLPHOSPHONATE N-ACETYLTRANSFERASE-RELATED-RELATED"/>
    <property type="match status" value="1"/>
</dbReference>
<dbReference type="InterPro" id="IPR016181">
    <property type="entry name" value="Acyl_CoA_acyltransferase"/>
</dbReference>
<proteinExistence type="predicted"/>
<dbReference type="PROSITE" id="PS51186">
    <property type="entry name" value="GNAT"/>
    <property type="match status" value="2"/>
</dbReference>
<feature type="domain" description="N-acetyltransferase" evidence="3">
    <location>
        <begin position="5"/>
        <end position="163"/>
    </location>
</feature>
<dbReference type="Pfam" id="PF00583">
    <property type="entry name" value="Acetyltransf_1"/>
    <property type="match status" value="2"/>
</dbReference>
<dbReference type="InterPro" id="IPR050832">
    <property type="entry name" value="Bact_Acetyltransf"/>
</dbReference>
<dbReference type="Proteomes" id="UP000256269">
    <property type="component" value="Unassembled WGS sequence"/>
</dbReference>
<dbReference type="GO" id="GO:0016747">
    <property type="term" value="F:acyltransferase activity, transferring groups other than amino-acyl groups"/>
    <property type="evidence" value="ECO:0007669"/>
    <property type="project" value="InterPro"/>
</dbReference>
<organism evidence="4 5">
    <name type="scientific">Kutzneria buriramensis</name>
    <dbReference type="NCBI Taxonomy" id="1045776"/>
    <lineage>
        <taxon>Bacteria</taxon>
        <taxon>Bacillati</taxon>
        <taxon>Actinomycetota</taxon>
        <taxon>Actinomycetes</taxon>
        <taxon>Pseudonocardiales</taxon>
        <taxon>Pseudonocardiaceae</taxon>
        <taxon>Kutzneria</taxon>
    </lineage>
</organism>
<evidence type="ECO:0000256" key="1">
    <source>
        <dbReference type="ARBA" id="ARBA00022679"/>
    </source>
</evidence>
<dbReference type="SUPFAM" id="SSF55729">
    <property type="entry name" value="Acyl-CoA N-acyltransferases (Nat)"/>
    <property type="match status" value="1"/>
</dbReference>
<keyword evidence="2" id="KW-0012">Acyltransferase</keyword>
<accession>A0A3E0H1R8</accession>
<dbReference type="Gene3D" id="3.40.630.30">
    <property type="match status" value="1"/>
</dbReference>
<feature type="domain" description="N-acetyltransferase" evidence="3">
    <location>
        <begin position="194"/>
        <end position="339"/>
    </location>
</feature>
<dbReference type="EMBL" id="QUNO01000017">
    <property type="protein sequence ID" value="REH35776.1"/>
    <property type="molecule type" value="Genomic_DNA"/>
</dbReference>
<reference evidence="4 5" key="1">
    <citation type="submission" date="2018-08" db="EMBL/GenBank/DDBJ databases">
        <title>Genomic Encyclopedia of Archaeal and Bacterial Type Strains, Phase II (KMG-II): from individual species to whole genera.</title>
        <authorList>
            <person name="Goeker M."/>
        </authorList>
    </citation>
    <scope>NUCLEOTIDE SEQUENCE [LARGE SCALE GENOMIC DNA]</scope>
    <source>
        <strain evidence="4 5">DSM 45791</strain>
    </source>
</reference>
<evidence type="ECO:0000313" key="4">
    <source>
        <dbReference type="EMBL" id="REH35776.1"/>
    </source>
</evidence>
<protein>
    <submittedName>
        <fullName evidence="4">Acetyltransferase (GNAT) family protein</fullName>
    </submittedName>
</protein>